<dbReference type="Proteomes" id="UP000078532">
    <property type="component" value="Unassembled WGS sequence"/>
</dbReference>
<dbReference type="STRING" id="1838280.A6M21_14905"/>
<reference evidence="3 4" key="1">
    <citation type="submission" date="2016-04" db="EMBL/GenBank/DDBJ databases">
        <authorList>
            <person name="Evans L.H."/>
            <person name="Alamgir A."/>
            <person name="Owens N."/>
            <person name="Weber N.D."/>
            <person name="Virtaneva K."/>
            <person name="Barbian K."/>
            <person name="Babar A."/>
            <person name="Rosenke K."/>
        </authorList>
    </citation>
    <scope>NUCLEOTIDE SEQUENCE [LARGE SCALE GENOMIC DNA]</scope>
    <source>
        <strain evidence="3 4">LMa1</strain>
    </source>
</reference>
<dbReference type="NCBIfam" id="TIGR02889">
    <property type="entry name" value="spore_YpeB"/>
    <property type="match status" value="1"/>
</dbReference>
<gene>
    <name evidence="3" type="ORF">A6M21_14905</name>
</gene>
<keyword evidence="4" id="KW-1185">Reference proteome</keyword>
<dbReference type="Pfam" id="PF14620">
    <property type="entry name" value="YPEB_PepSY1-2"/>
    <property type="match status" value="1"/>
</dbReference>
<dbReference type="AlphaFoldDB" id="A0A1B7LBJ9"/>
<dbReference type="InterPro" id="IPR048402">
    <property type="entry name" value="YpeB_N"/>
</dbReference>
<evidence type="ECO:0000313" key="3">
    <source>
        <dbReference type="EMBL" id="OAT79829.1"/>
    </source>
</evidence>
<feature type="domain" description="Sporulation protein YpeB PepSY1 and PepSY2" evidence="1">
    <location>
        <begin position="181"/>
        <end position="376"/>
    </location>
</feature>
<evidence type="ECO:0000259" key="1">
    <source>
        <dbReference type="Pfam" id="PF14620"/>
    </source>
</evidence>
<name>A0A1B7LBJ9_9FIRM</name>
<dbReference type="Pfam" id="PF20769">
    <property type="entry name" value="YPEB_N"/>
    <property type="match status" value="1"/>
</dbReference>
<dbReference type="InterPro" id="IPR014239">
    <property type="entry name" value="YpeB_PepSY1-2"/>
</dbReference>
<evidence type="ECO:0000313" key="4">
    <source>
        <dbReference type="Proteomes" id="UP000078532"/>
    </source>
</evidence>
<proteinExistence type="predicted"/>
<organism evidence="3 4">
    <name type="scientific">Desulfotomaculum copahuensis</name>
    <dbReference type="NCBI Taxonomy" id="1838280"/>
    <lineage>
        <taxon>Bacteria</taxon>
        <taxon>Bacillati</taxon>
        <taxon>Bacillota</taxon>
        <taxon>Clostridia</taxon>
        <taxon>Eubacteriales</taxon>
        <taxon>Desulfotomaculaceae</taxon>
        <taxon>Desulfotomaculum</taxon>
    </lineage>
</organism>
<accession>A0A1B7LBJ9</accession>
<comment type="caution">
    <text evidence="3">The sequence shown here is derived from an EMBL/GenBank/DDBJ whole genome shotgun (WGS) entry which is preliminary data.</text>
</comment>
<protein>
    <submittedName>
        <fullName evidence="3">Germination protein YpeB</fullName>
    </submittedName>
</protein>
<dbReference type="EMBL" id="LYVF01000192">
    <property type="protein sequence ID" value="OAT79829.1"/>
    <property type="molecule type" value="Genomic_DNA"/>
</dbReference>
<feature type="domain" description="Sporulation protein YpeB N-terminal" evidence="2">
    <location>
        <begin position="29"/>
        <end position="161"/>
    </location>
</feature>
<sequence length="453" mass="50178">MRLWILPVAAAVLLLGGLGYWGQQQMTMRRQMETALNNKYHRSFYSLLENVQNTEVLLSKSLVAAAPAQDSRLFMELWQRANAAQADLSQLPLGDVQTGRTAKFLTQVGDYAHSMLLHVADGKAKSKEQWETLNRLYRQSSELNTELHGIEASIAGGRLYLSELSRQSGLGLQRQGPRLANDNFRTVEKHMQGFPTLIYDGPFSDHLENTPVQGVTGKVIDADQARSVAVKSVSRDPGTEYVVRRVSEGKGKIPFYRVEFSASPDRTGERVAVAVSRQGGHLMWLTDSRAPGKTTWSIPRAREAALRYLQQHGFQQMVPVYYMQMDGEAVFNFAGSQNGVVLYPDQVKVTVALDNGQVVGLEAAGYLVSHHRRELPRPVLSASAARAKLSPRLQRVSGGRLALIPVSGGGEKLTYEFRGDLGADTFLVYINALDGREDQVLRVVRNKEGILTL</sequence>
<evidence type="ECO:0000259" key="2">
    <source>
        <dbReference type="Pfam" id="PF20769"/>
    </source>
</evidence>
<dbReference type="GO" id="GO:0009847">
    <property type="term" value="P:spore germination"/>
    <property type="evidence" value="ECO:0007669"/>
    <property type="project" value="InterPro"/>
</dbReference>